<dbReference type="eggNOG" id="COG0859">
    <property type="taxonomic scope" value="Bacteria"/>
</dbReference>
<dbReference type="PATRIC" id="fig|145458.7.peg.974"/>
<proteinExistence type="predicted"/>
<dbReference type="Proteomes" id="UP000052979">
    <property type="component" value="Unassembled WGS sequence"/>
</dbReference>
<dbReference type="PANTHER" id="PTHR30160">
    <property type="entry name" value="TETRAACYLDISACCHARIDE 4'-KINASE-RELATED"/>
    <property type="match status" value="1"/>
</dbReference>
<dbReference type="PANTHER" id="PTHR30160:SF1">
    <property type="entry name" value="LIPOPOLYSACCHARIDE 1,2-N-ACETYLGLUCOSAMINETRANSFERASE-RELATED"/>
    <property type="match status" value="1"/>
</dbReference>
<evidence type="ECO:0000313" key="4">
    <source>
        <dbReference type="Proteomes" id="UP000052979"/>
    </source>
</evidence>
<dbReference type="STRING" id="145458.APU90_02240"/>
<sequence length="360" mass="38071">MVAIAPLHERFDAVERIAVLRGGGLGDLLFTLPAIEALAAAYRDAEITLLGTLEHRMLLDGASSPVSGVEVLPVAQGVHDGGDEDPHGFAEFVERMRQRRFDLAVQVHGGGRYSNPFLLRLGAQHTVGSRTHDAEPLERSIPYLYYQHEMLRALEIVGLAGAPAVRLEPALAVDPQRRDRLAAALPADGPLVMIHPGASDPRRRWPASGFAEVVMQLVADGVRVLVVGDASDAPVAEEIVAAAPGALSWAGAVELADLPALLSLADVVLGNDSGPRHLAAAVGVPTVGIFWVGNAINAAPLGRERHRVQLSWTTRCPVCGVDVTQVGWTASRCEHDPSFVADVPVAAVVADIRSLLAAVV</sequence>
<keyword evidence="1" id="KW-0328">Glycosyltransferase</keyword>
<dbReference type="GO" id="GO:0005829">
    <property type="term" value="C:cytosol"/>
    <property type="evidence" value="ECO:0007669"/>
    <property type="project" value="TreeGrafter"/>
</dbReference>
<evidence type="ECO:0000256" key="2">
    <source>
        <dbReference type="ARBA" id="ARBA00022679"/>
    </source>
</evidence>
<dbReference type="KEGG" id="rtc:APU90_02240"/>
<accession>A0A0C5BRS9</accession>
<dbReference type="RefSeq" id="WP_042733957.1">
    <property type="nucleotide sequence ID" value="NZ_CP010848.1"/>
</dbReference>
<dbReference type="InterPro" id="IPR002201">
    <property type="entry name" value="Glyco_trans_9"/>
</dbReference>
<evidence type="ECO:0000256" key="1">
    <source>
        <dbReference type="ARBA" id="ARBA00022676"/>
    </source>
</evidence>
<keyword evidence="4" id="KW-1185">Reference proteome</keyword>
<name>A0A0C5BRS9_9MICO</name>
<protein>
    <submittedName>
        <fullName evidence="3">Glycosyl transferase</fullName>
    </submittedName>
</protein>
<dbReference type="SUPFAM" id="SSF53756">
    <property type="entry name" value="UDP-Glycosyltransferase/glycogen phosphorylase"/>
    <property type="match status" value="1"/>
</dbReference>
<dbReference type="GO" id="GO:0008713">
    <property type="term" value="F:ADP-heptose-lipopolysaccharide heptosyltransferase activity"/>
    <property type="evidence" value="ECO:0007669"/>
    <property type="project" value="TreeGrafter"/>
</dbReference>
<dbReference type="EMBL" id="LBFI01000013">
    <property type="protein sequence ID" value="KKM46739.1"/>
    <property type="molecule type" value="Genomic_DNA"/>
</dbReference>
<comment type="caution">
    <text evidence="3">The sequence shown here is derived from an EMBL/GenBank/DDBJ whole genome shotgun (WGS) entry which is preliminary data.</text>
</comment>
<evidence type="ECO:0000313" key="3">
    <source>
        <dbReference type="EMBL" id="KKM46739.1"/>
    </source>
</evidence>
<dbReference type="GO" id="GO:0009244">
    <property type="term" value="P:lipopolysaccharide core region biosynthetic process"/>
    <property type="evidence" value="ECO:0007669"/>
    <property type="project" value="TreeGrafter"/>
</dbReference>
<dbReference type="InterPro" id="IPR051199">
    <property type="entry name" value="LPS_LOS_Heptosyltrfase"/>
</dbReference>
<dbReference type="Pfam" id="PF01075">
    <property type="entry name" value="Glyco_transf_9"/>
    <property type="match status" value="1"/>
</dbReference>
<reference evidence="3 4" key="1">
    <citation type="submission" date="2015-04" db="EMBL/GenBank/DDBJ databases">
        <title>Draft genome sequence of Rathayibacter toxicus strain FH-142 (AKA 70134 or CS 32), a Western Australian isolate.</title>
        <authorList>
            <consortium name="Consortium for Microbial Forensics and Genomics (microFORGE)"/>
            <person name="Knight B.M."/>
            <person name="Roberts D.P."/>
            <person name="Lin D."/>
            <person name="Hari K."/>
            <person name="Fletcher J."/>
            <person name="Melcher U."/>
            <person name="Blagden T."/>
            <person name="Luster D.G."/>
            <person name="Sechler A.J."/>
            <person name="Schneider W.L."/>
            <person name="Winegar R.A."/>
        </authorList>
    </citation>
    <scope>NUCLEOTIDE SEQUENCE [LARGE SCALE GENOMIC DNA]</scope>
    <source>
        <strain evidence="3 4">FH142</strain>
    </source>
</reference>
<dbReference type="Gene3D" id="3.40.50.2000">
    <property type="entry name" value="Glycogen Phosphorylase B"/>
    <property type="match status" value="2"/>
</dbReference>
<organism evidence="3 4">
    <name type="scientific">Rathayibacter toxicus</name>
    <dbReference type="NCBI Taxonomy" id="145458"/>
    <lineage>
        <taxon>Bacteria</taxon>
        <taxon>Bacillati</taxon>
        <taxon>Actinomycetota</taxon>
        <taxon>Actinomycetes</taxon>
        <taxon>Micrococcales</taxon>
        <taxon>Microbacteriaceae</taxon>
        <taxon>Rathayibacter</taxon>
    </lineage>
</organism>
<keyword evidence="2 3" id="KW-0808">Transferase</keyword>
<dbReference type="CDD" id="cd03789">
    <property type="entry name" value="GT9_LPS_heptosyltransferase"/>
    <property type="match status" value="1"/>
</dbReference>
<dbReference type="GeneID" id="93667518"/>
<gene>
    <name evidence="3" type="ORF">VT73_02275</name>
</gene>
<dbReference type="AlphaFoldDB" id="A0A0C5BRS9"/>
<dbReference type="KEGG" id="rtx:TI83_04230"/>